<organism evidence="2 3">
    <name type="scientific">Flavihumibacter solisilvae</name>
    <dbReference type="NCBI Taxonomy" id="1349421"/>
    <lineage>
        <taxon>Bacteria</taxon>
        <taxon>Pseudomonadati</taxon>
        <taxon>Bacteroidota</taxon>
        <taxon>Chitinophagia</taxon>
        <taxon>Chitinophagales</taxon>
        <taxon>Chitinophagaceae</taxon>
        <taxon>Flavihumibacter</taxon>
    </lineage>
</organism>
<evidence type="ECO:0000313" key="2">
    <source>
        <dbReference type="EMBL" id="KIC95590.1"/>
    </source>
</evidence>
<protein>
    <recommendedName>
        <fullName evidence="4">DUF4064 domain-containing protein</fullName>
    </recommendedName>
</protein>
<dbReference type="EMBL" id="JSVC01000005">
    <property type="protein sequence ID" value="KIC95590.1"/>
    <property type="molecule type" value="Genomic_DNA"/>
</dbReference>
<keyword evidence="3" id="KW-1185">Reference proteome</keyword>
<evidence type="ECO:0008006" key="4">
    <source>
        <dbReference type="Google" id="ProtNLM"/>
    </source>
</evidence>
<comment type="caution">
    <text evidence="2">The sequence shown here is derived from an EMBL/GenBank/DDBJ whole genome shotgun (WGS) entry which is preliminary data.</text>
</comment>
<keyword evidence="1" id="KW-1133">Transmembrane helix</keyword>
<accession>A0A0C1IMZ4</accession>
<gene>
    <name evidence="2" type="ORF">OI18_04830</name>
</gene>
<name>A0A0C1IMZ4_9BACT</name>
<keyword evidence="1" id="KW-0812">Transmembrane</keyword>
<dbReference type="STRING" id="1349421.OI18_04830"/>
<proteinExistence type="predicted"/>
<keyword evidence="1" id="KW-0472">Membrane</keyword>
<dbReference type="Proteomes" id="UP000031408">
    <property type="component" value="Unassembled WGS sequence"/>
</dbReference>
<feature type="transmembrane region" description="Helical" evidence="1">
    <location>
        <begin position="86"/>
        <end position="104"/>
    </location>
</feature>
<evidence type="ECO:0000256" key="1">
    <source>
        <dbReference type="SAM" id="Phobius"/>
    </source>
</evidence>
<feature type="transmembrane region" description="Helical" evidence="1">
    <location>
        <begin position="124"/>
        <end position="154"/>
    </location>
</feature>
<reference evidence="2 3" key="1">
    <citation type="submission" date="2014-11" db="EMBL/GenBank/DDBJ databases">
        <title>Genome sequence of Flavihumibacter solisilvae 3-3.</title>
        <authorList>
            <person name="Zhou G."/>
            <person name="Li M."/>
            <person name="Wang G."/>
        </authorList>
    </citation>
    <scope>NUCLEOTIDE SEQUENCE [LARGE SCALE GENOMIC DNA]</scope>
    <source>
        <strain evidence="2 3">3-3</strain>
    </source>
</reference>
<sequence>MNTENPFEPQEKKLPSMLNVLTILTFIGSAIELFFGSLNFIKGRKSLDDLEELQSSGKLDDAPDFMKKMAGPEALENARLAYENRIPLFIIALVGVGLCIYGAIQMRKLQKNGYYMWLIGELLPIVGSIIFIGIGFAGAMSFMLVFPVLFIILYTTQLKHLK</sequence>
<feature type="transmembrane region" description="Helical" evidence="1">
    <location>
        <begin position="20"/>
        <end position="41"/>
    </location>
</feature>
<dbReference type="AlphaFoldDB" id="A0A0C1IMZ4"/>
<evidence type="ECO:0000313" key="3">
    <source>
        <dbReference type="Proteomes" id="UP000031408"/>
    </source>
</evidence>
<dbReference type="RefSeq" id="WP_039137676.1">
    <property type="nucleotide sequence ID" value="NZ_JSVC01000005.1"/>
</dbReference>
<dbReference type="OrthoDB" id="670204at2"/>